<evidence type="ECO:0000313" key="1">
    <source>
        <dbReference type="Proteomes" id="UP000887576"/>
    </source>
</evidence>
<accession>A0AC34Q1W8</accession>
<organism evidence="1 2">
    <name type="scientific">Panagrolaimus sp. JU765</name>
    <dbReference type="NCBI Taxonomy" id="591449"/>
    <lineage>
        <taxon>Eukaryota</taxon>
        <taxon>Metazoa</taxon>
        <taxon>Ecdysozoa</taxon>
        <taxon>Nematoda</taxon>
        <taxon>Chromadorea</taxon>
        <taxon>Rhabditida</taxon>
        <taxon>Tylenchina</taxon>
        <taxon>Panagrolaimomorpha</taxon>
        <taxon>Panagrolaimoidea</taxon>
        <taxon>Panagrolaimidae</taxon>
        <taxon>Panagrolaimus</taxon>
    </lineage>
</organism>
<protein>
    <submittedName>
        <fullName evidence="2">Cadherin domain-containing protein</fullName>
    </submittedName>
</protein>
<dbReference type="WBParaSite" id="JU765_v2.g12176.t1">
    <property type="protein sequence ID" value="JU765_v2.g12176.t1"/>
    <property type="gene ID" value="JU765_v2.g12176"/>
</dbReference>
<sequence length="1146" mass="128376">MEIGSTLAVLSVTDEDHGKDGQTSVALISGNSDGLFFLEKGDNFAILRLNRTINNQTSKQMILEFEASDSGNPSKKNRKNILAYIKGSEKNLTIFEKNFYHVLVPETAPIGSAVLHFQMLNKDSEYDLSLIDDSKDLPFKLSKKHQILKLSKPLNFDDKSSYEFYVEAVSTKFQWQKETVRVTVDVVDANNHAPKFTERNPILILSESSDLKDPIYHAKCLDFDHGKNAKLDYKVIDFSWPGVKVDKGSGDVFLTQRLDFEQQKNFTFWLRCTDNGPETLNDEIYVAVFVKDENDNAPYFGQENHEVIIRKNDPVGTNLVELHANDADLADVLTYFIIEAPIGLVDVDKKSGLLFTTALFKDQVSGFKVIVGAKDNAEHHSSNNATVLVHIVDNLVDVPVLAGKNWTLEENNPVNFIIGKFQAHVNNQEKVEYSLLQGMDFLTIDSKYGVITAKQSFDHEMQQKVEFVVIARTASSFAVANGIIFIKDVNDNPPRLSGPSEFLVDLDKLPINGVFGKALFSDADSGLNGKMVYSTNSNLIGVNHETGELWIRGGTDIAEDQWQVLLDVRDHGSPPLSTSANLVIKFVHKKLPSTALAVQRQVSWTNPLKLALNVTEMQFTCDDSVGFLDDCLSNGEVYLNEQTVFQPMYFLPYETVASKSLNFNELTIVRKTPEPHLICPENILFAEENTRAGNVLSKKLINAELGKYKFKLATELENFDVDKLTGLVSTKNVFDAEKKTEYHLTIEVTDPKTHLLVNKCDVTVKIVDLNDNLPKFEQLYYSTTVSAGFHGKLMNITAVDVDSTEKNRVVEYFLTKNERRFMIDHSTGELSALLPLKPSSFFNVSVFARNVGSVVSVHTFVLIHSKPDIHAKPSIYLPSDITVSESTKVGSIIAAVTARSEFTTTFDIIDGNLFSTFEIDQYFGSILLARPLDYEKIQAFNLTIIAKTKHANSTANLMVNVQNERDSKLLWKSFHFFVEKDTPKDAVAGKILFEDPENRSLADFDVEILYQIPETGRFYLNAKNELLVGADLSKETAEKYKLLVKVVDKKNENCSKENIVTVHVQDLKNAESFGNSAFLIPKNANYPMNFQIDCFSGLETESVVGYRLLNSSDRFKINSAGVITVKKPLPQNVAEVHITADELSEK</sequence>
<evidence type="ECO:0000313" key="2">
    <source>
        <dbReference type="WBParaSite" id="JU765_v2.g12176.t1"/>
    </source>
</evidence>
<proteinExistence type="predicted"/>
<dbReference type="Proteomes" id="UP000887576">
    <property type="component" value="Unplaced"/>
</dbReference>
<name>A0AC34Q1W8_9BILA</name>
<reference evidence="2" key="1">
    <citation type="submission" date="2022-11" db="UniProtKB">
        <authorList>
            <consortium name="WormBaseParasite"/>
        </authorList>
    </citation>
    <scope>IDENTIFICATION</scope>
</reference>